<dbReference type="OrthoDB" id="9799110at2"/>
<dbReference type="Gene3D" id="3.30.70.260">
    <property type="match status" value="2"/>
</dbReference>
<evidence type="ECO:0000256" key="5">
    <source>
        <dbReference type="ARBA" id="ARBA00010122"/>
    </source>
</evidence>
<evidence type="ECO:0000256" key="15">
    <source>
        <dbReference type="ARBA" id="ARBA00047872"/>
    </source>
</evidence>
<evidence type="ECO:0000313" key="20">
    <source>
        <dbReference type="EMBL" id="SHE71125.1"/>
    </source>
</evidence>
<dbReference type="GO" id="GO:0009090">
    <property type="term" value="P:homoserine biosynthetic process"/>
    <property type="evidence" value="ECO:0007669"/>
    <property type="project" value="TreeGrafter"/>
</dbReference>
<dbReference type="NCBIfam" id="TIGR00656">
    <property type="entry name" value="asp_kin_monofn"/>
    <property type="match status" value="1"/>
</dbReference>
<dbReference type="InterPro" id="IPR001048">
    <property type="entry name" value="Asp/Glu/Uridylate_kinase"/>
</dbReference>
<dbReference type="InterPro" id="IPR005260">
    <property type="entry name" value="Asp_kin_monofn"/>
</dbReference>
<feature type="binding site" evidence="16">
    <location>
        <position position="185"/>
    </location>
    <ligand>
        <name>ATP</name>
        <dbReference type="ChEBI" id="CHEBI:30616"/>
    </ligand>
</feature>
<dbReference type="GO" id="GO:0019877">
    <property type="term" value="P:diaminopimelate biosynthetic process"/>
    <property type="evidence" value="ECO:0007669"/>
    <property type="project" value="UniProtKB-KW"/>
</dbReference>
<feature type="binding site" evidence="16">
    <location>
        <begin position="7"/>
        <end position="10"/>
    </location>
    <ligand>
        <name>ATP</name>
        <dbReference type="ChEBI" id="CHEBI:30616"/>
    </ligand>
</feature>
<dbReference type="PIRSF" id="PIRSF000726">
    <property type="entry name" value="Asp_kin"/>
    <property type="match status" value="1"/>
</dbReference>
<evidence type="ECO:0000256" key="18">
    <source>
        <dbReference type="RuleBase" id="RU004249"/>
    </source>
</evidence>
<evidence type="ECO:0000256" key="3">
    <source>
        <dbReference type="ARBA" id="ARBA00004986"/>
    </source>
</evidence>
<dbReference type="GO" id="GO:0005524">
    <property type="term" value="F:ATP binding"/>
    <property type="evidence" value="ECO:0007669"/>
    <property type="project" value="UniProtKB-KW"/>
</dbReference>
<evidence type="ECO:0000256" key="11">
    <source>
        <dbReference type="ARBA" id="ARBA00022777"/>
    </source>
</evidence>
<evidence type="ECO:0000256" key="6">
    <source>
        <dbReference type="ARBA" id="ARBA00013059"/>
    </source>
</evidence>
<evidence type="ECO:0000256" key="9">
    <source>
        <dbReference type="ARBA" id="ARBA00022679"/>
    </source>
</evidence>
<evidence type="ECO:0000256" key="16">
    <source>
        <dbReference type="PIRSR" id="PIRSR000726-1"/>
    </source>
</evidence>
<dbReference type="InterPro" id="IPR018042">
    <property type="entry name" value="Aspartate_kinase_CS"/>
</dbReference>
<dbReference type="EC" id="2.7.2.4" evidence="6 17"/>
<dbReference type="PROSITE" id="PS51671">
    <property type="entry name" value="ACT"/>
    <property type="match status" value="1"/>
</dbReference>
<evidence type="ECO:0000256" key="10">
    <source>
        <dbReference type="ARBA" id="ARBA00022741"/>
    </source>
</evidence>
<dbReference type="RefSeq" id="WP_073479924.1">
    <property type="nucleotide sequence ID" value="NZ_FQVN01000001.1"/>
</dbReference>
<keyword evidence="11 17" id="KW-0418">Kinase</keyword>
<dbReference type="InterPro" id="IPR036393">
    <property type="entry name" value="AceGlu_kinase-like_sf"/>
</dbReference>
<feature type="binding site" evidence="16">
    <location>
        <begin position="210"/>
        <end position="211"/>
    </location>
    <ligand>
        <name>ATP</name>
        <dbReference type="ChEBI" id="CHEBI:30616"/>
    </ligand>
</feature>
<dbReference type="SUPFAM" id="SSF55021">
    <property type="entry name" value="ACT-like"/>
    <property type="match status" value="2"/>
</dbReference>
<proteinExistence type="inferred from homology"/>
<accession>A0A1M4VQH7</accession>
<dbReference type="CDD" id="cd04261">
    <property type="entry name" value="AAK_AKii-LysC-BS"/>
    <property type="match status" value="1"/>
</dbReference>
<dbReference type="EMBL" id="FQVN01000001">
    <property type="protein sequence ID" value="SHE71125.1"/>
    <property type="molecule type" value="Genomic_DNA"/>
</dbReference>
<keyword evidence="9 17" id="KW-0808">Transferase</keyword>
<dbReference type="NCBIfam" id="NF005154">
    <property type="entry name" value="PRK06635.1-2"/>
    <property type="match status" value="1"/>
</dbReference>
<dbReference type="Gene3D" id="3.40.1160.10">
    <property type="entry name" value="Acetylglutamate kinase-like"/>
    <property type="match status" value="1"/>
</dbReference>
<dbReference type="Pfam" id="PF22468">
    <property type="entry name" value="ACT_9"/>
    <property type="match status" value="2"/>
</dbReference>
<reference evidence="20 21" key="1">
    <citation type="submission" date="2016-11" db="EMBL/GenBank/DDBJ databases">
        <authorList>
            <person name="Jaros S."/>
            <person name="Januszkiewicz K."/>
            <person name="Wedrychowicz H."/>
        </authorList>
    </citation>
    <scope>NUCLEOTIDE SEQUENCE [LARGE SCALE GENOMIC DNA]</scope>
    <source>
        <strain evidence="20 21">DSM 44523</strain>
    </source>
</reference>
<evidence type="ECO:0000256" key="13">
    <source>
        <dbReference type="ARBA" id="ARBA00022915"/>
    </source>
</evidence>
<gene>
    <name evidence="20" type="ORF">SAMN05444320_101849</name>
</gene>
<dbReference type="NCBIfam" id="NF005153">
    <property type="entry name" value="PRK06635.1-1"/>
    <property type="match status" value="1"/>
</dbReference>
<feature type="binding site" evidence="16">
    <location>
        <begin position="174"/>
        <end position="175"/>
    </location>
    <ligand>
        <name>ATP</name>
        <dbReference type="ChEBI" id="CHEBI:30616"/>
    </ligand>
</feature>
<dbReference type="PANTHER" id="PTHR21499">
    <property type="entry name" value="ASPARTATE KINASE"/>
    <property type="match status" value="1"/>
</dbReference>
<keyword evidence="13" id="KW-0220">Diaminopimelate biosynthesis</keyword>
<comment type="similarity">
    <text evidence="5 17">Belongs to the aspartokinase family.</text>
</comment>
<dbReference type="GO" id="GO:0005829">
    <property type="term" value="C:cytosol"/>
    <property type="evidence" value="ECO:0007669"/>
    <property type="project" value="TreeGrafter"/>
</dbReference>
<dbReference type="InterPro" id="IPR045865">
    <property type="entry name" value="ACT-like_dom_sf"/>
</dbReference>
<evidence type="ECO:0000256" key="4">
    <source>
        <dbReference type="ARBA" id="ARBA00005139"/>
    </source>
</evidence>
<dbReference type="PANTHER" id="PTHR21499:SF3">
    <property type="entry name" value="ASPARTOKINASE"/>
    <property type="match status" value="1"/>
</dbReference>
<keyword evidence="10 16" id="KW-0547">Nucleotide-binding</keyword>
<dbReference type="UniPathway" id="UPA00051">
    <property type="reaction ID" value="UER00462"/>
</dbReference>
<comment type="pathway">
    <text evidence="3 18">Amino-acid biosynthesis; L-methionine biosynthesis via de novo pathway; L-homoserine from L-aspartate: step 1/3.</text>
</comment>
<dbReference type="UniPathway" id="UPA00050">
    <property type="reaction ID" value="UER00461"/>
</dbReference>
<dbReference type="InterPro" id="IPR002912">
    <property type="entry name" value="ACT_dom"/>
</dbReference>
<dbReference type="CDD" id="cd04913">
    <property type="entry name" value="ACT_AKii-LysC-BS-like_1"/>
    <property type="match status" value="1"/>
</dbReference>
<feature type="binding site" evidence="16">
    <location>
        <position position="74"/>
    </location>
    <ligand>
        <name>substrate</name>
    </ligand>
</feature>
<evidence type="ECO:0000256" key="17">
    <source>
        <dbReference type="RuleBase" id="RU003448"/>
    </source>
</evidence>
<dbReference type="AlphaFoldDB" id="A0A1M4VQH7"/>
<dbReference type="GO" id="GO:0004072">
    <property type="term" value="F:aspartate kinase activity"/>
    <property type="evidence" value="ECO:0007669"/>
    <property type="project" value="UniProtKB-EC"/>
</dbReference>
<dbReference type="UniPathway" id="UPA00034">
    <property type="reaction ID" value="UER00015"/>
</dbReference>
<feature type="binding site" evidence="16">
    <location>
        <position position="47"/>
    </location>
    <ligand>
        <name>substrate</name>
    </ligand>
</feature>
<name>A0A1M4VQH7_STRHI</name>
<dbReference type="Proteomes" id="UP000184501">
    <property type="component" value="Unassembled WGS sequence"/>
</dbReference>
<keyword evidence="8 18" id="KW-0028">Amino-acid biosynthesis</keyword>
<evidence type="ECO:0000259" key="19">
    <source>
        <dbReference type="PROSITE" id="PS51671"/>
    </source>
</evidence>
<keyword evidence="21" id="KW-1185">Reference proteome</keyword>
<dbReference type="STRING" id="2017.SAMN05444320_101849"/>
<dbReference type="InterPro" id="IPR054352">
    <property type="entry name" value="ACT_Aspartokinase"/>
</dbReference>
<dbReference type="SMR" id="A0A1M4VQH7"/>
<dbReference type="FunFam" id="3.30.2130.10:FF:000002">
    <property type="entry name" value="Aspartokinase"/>
    <property type="match status" value="1"/>
</dbReference>
<evidence type="ECO:0000256" key="12">
    <source>
        <dbReference type="ARBA" id="ARBA00022840"/>
    </source>
</evidence>
<evidence type="ECO:0000256" key="8">
    <source>
        <dbReference type="ARBA" id="ARBA00022605"/>
    </source>
</evidence>
<comment type="function">
    <text evidence="1">Catalyzes the phosphorylation of the beta-carboxyl group of aspartic acid with ATP to yield 4-phospho-L-aspartate, which is involved in the branched biosynthetic pathway leading to the biosynthesis of amino acids lysine, threonine, isoleucine and methionine.</text>
</comment>
<feature type="domain" description="ACT" evidence="19">
    <location>
        <begin position="267"/>
        <end position="352"/>
    </location>
</feature>
<keyword evidence="14" id="KW-0457">Lysine biosynthesis</keyword>
<dbReference type="Pfam" id="PF00696">
    <property type="entry name" value="AA_kinase"/>
    <property type="match status" value="1"/>
</dbReference>
<comment type="catalytic activity">
    <reaction evidence="15 17">
        <text>L-aspartate + ATP = 4-phospho-L-aspartate + ADP</text>
        <dbReference type="Rhea" id="RHEA:23776"/>
        <dbReference type="ChEBI" id="CHEBI:29991"/>
        <dbReference type="ChEBI" id="CHEBI:30616"/>
        <dbReference type="ChEBI" id="CHEBI:57535"/>
        <dbReference type="ChEBI" id="CHEBI:456216"/>
        <dbReference type="EC" id="2.7.2.4"/>
    </reaction>
</comment>
<dbReference type="GO" id="GO:0009088">
    <property type="term" value="P:threonine biosynthetic process"/>
    <property type="evidence" value="ECO:0007669"/>
    <property type="project" value="UniProtKB-UniPathway"/>
</dbReference>
<keyword evidence="12 16" id="KW-0067">ATP-binding</keyword>
<protein>
    <recommendedName>
        <fullName evidence="7 17">Aspartokinase</fullName>
        <ecNumber evidence="6 17">2.7.2.4</ecNumber>
    </recommendedName>
</protein>
<dbReference type="CDD" id="cd04923">
    <property type="entry name" value="ACT_AK-LysC-DapG-like_2"/>
    <property type="match status" value="1"/>
</dbReference>
<dbReference type="FunFam" id="3.40.1160.10:FF:000002">
    <property type="entry name" value="Aspartokinase"/>
    <property type="match status" value="1"/>
</dbReference>
<dbReference type="GO" id="GO:0009089">
    <property type="term" value="P:lysine biosynthetic process via diaminopimelate"/>
    <property type="evidence" value="ECO:0007669"/>
    <property type="project" value="UniProtKB-UniPathway"/>
</dbReference>
<dbReference type="NCBIfam" id="TIGR00657">
    <property type="entry name" value="asp_kinases"/>
    <property type="match status" value="1"/>
</dbReference>
<dbReference type="InterPro" id="IPR041740">
    <property type="entry name" value="AKii-LysC-BS"/>
</dbReference>
<evidence type="ECO:0000256" key="14">
    <source>
        <dbReference type="ARBA" id="ARBA00023154"/>
    </source>
</evidence>
<sequence length="421" mass="44860">MALVVQKYGGSSLESAERIKRVAERIVETRKAGHDVVVVCSAMGDTTDELTDLAKRVCPVPPERELDMLLTAGERISNALVAMAISSLGARARSFSGSQAGVITDSTHGKARIIDVTPGRVRQALDEGNIVLVAGFQGVSQDTKDITTLGRGGSDTTAVALAAALNADVCEIYTDVDGVFTADPRIVPNAQRLDAITYEEMLEMASAGAKVLMLRCVEYARRYEVPIHVRSSYSNKPGTTVSGSMEALPVEQAMITGVAHDRSEAKITVTNVPDHPGEAAQIFRVVADAEIDIDMVVQNVSHAATGRTDITFTLPKADGPRGVAALERQREKIGFDQVLYDDHVGKVSLIGAGMRSHPGVTATFCEALARAGVNIEIISTSEIRISVICRDTQLDDAVRALHDAFDLGSEEQAVVYAGTGR</sequence>
<dbReference type="SUPFAM" id="SSF53633">
    <property type="entry name" value="Carbamate kinase-like"/>
    <property type="match status" value="1"/>
</dbReference>
<evidence type="ECO:0000256" key="1">
    <source>
        <dbReference type="ARBA" id="ARBA00002843"/>
    </source>
</evidence>
<dbReference type="InterPro" id="IPR001341">
    <property type="entry name" value="Asp_kinase"/>
</dbReference>
<comment type="pathway">
    <text evidence="4 18">Amino-acid biosynthesis; L-threonine biosynthesis; L-threonine from L-aspartate: step 1/5.</text>
</comment>
<evidence type="ECO:0000256" key="7">
    <source>
        <dbReference type="ARBA" id="ARBA00016273"/>
    </source>
</evidence>
<evidence type="ECO:0000313" key="21">
    <source>
        <dbReference type="Proteomes" id="UP000184501"/>
    </source>
</evidence>
<dbReference type="PROSITE" id="PS00324">
    <property type="entry name" value="ASPARTOKINASE"/>
    <property type="match status" value="1"/>
</dbReference>
<organism evidence="20 21">
    <name type="scientific">Streptoalloteichus hindustanus</name>
    <dbReference type="NCBI Taxonomy" id="2017"/>
    <lineage>
        <taxon>Bacteria</taxon>
        <taxon>Bacillati</taxon>
        <taxon>Actinomycetota</taxon>
        <taxon>Actinomycetes</taxon>
        <taxon>Pseudonocardiales</taxon>
        <taxon>Pseudonocardiaceae</taxon>
        <taxon>Streptoalloteichus</taxon>
    </lineage>
</organism>
<comment type="pathway">
    <text evidence="2 18">Amino-acid biosynthesis; L-lysine biosynthesis via DAP pathway; (S)-tetrahydrodipicolinate from L-aspartate: step 1/4.</text>
</comment>
<evidence type="ECO:0000256" key="2">
    <source>
        <dbReference type="ARBA" id="ARBA00004766"/>
    </source>
</evidence>
<dbReference type="NCBIfam" id="NF005155">
    <property type="entry name" value="PRK06635.1-4"/>
    <property type="match status" value="1"/>
</dbReference>